<protein>
    <submittedName>
        <fullName evidence="2">Uncharacterized protein</fullName>
    </submittedName>
</protein>
<feature type="chain" id="PRO_5004975744" evidence="1">
    <location>
        <begin position="23"/>
        <end position="189"/>
    </location>
</feature>
<evidence type="ECO:0000313" key="2">
    <source>
        <dbReference type="EMBL" id="ETO21848.1"/>
    </source>
</evidence>
<sequence length="189" mass="20205">MKTGLLYLGVLLNSAIDGIVFANAASWQETGHYFYSLLDVGINDNSAGYVAALADGIGSIWLKSSTLGQNWTLVEERDGFFVSAKNANNIQHTVPLFFPTAFPEPNHKKTTKKKDLACTSLNPKDAAMTGLMGKGLYTLDGGATIHDTVGFVAGSQSLSRNRYASQSGAYLYGSPAGEGMSAFVLSFFR</sequence>
<proteinExistence type="predicted"/>
<keyword evidence="1" id="KW-0732">Signal</keyword>
<keyword evidence="3" id="KW-1185">Reference proteome</keyword>
<evidence type="ECO:0000313" key="3">
    <source>
        <dbReference type="Proteomes" id="UP000023152"/>
    </source>
</evidence>
<organism evidence="2 3">
    <name type="scientific">Reticulomyxa filosa</name>
    <dbReference type="NCBI Taxonomy" id="46433"/>
    <lineage>
        <taxon>Eukaryota</taxon>
        <taxon>Sar</taxon>
        <taxon>Rhizaria</taxon>
        <taxon>Retaria</taxon>
        <taxon>Foraminifera</taxon>
        <taxon>Monothalamids</taxon>
        <taxon>Reticulomyxidae</taxon>
        <taxon>Reticulomyxa</taxon>
    </lineage>
</organism>
<dbReference type="EMBL" id="ASPP01011245">
    <property type="protein sequence ID" value="ETO21848.1"/>
    <property type="molecule type" value="Genomic_DNA"/>
</dbReference>
<reference evidence="2 3" key="1">
    <citation type="journal article" date="2013" name="Curr. Biol.">
        <title>The Genome of the Foraminiferan Reticulomyxa filosa.</title>
        <authorList>
            <person name="Glockner G."/>
            <person name="Hulsmann N."/>
            <person name="Schleicher M."/>
            <person name="Noegel A.A."/>
            <person name="Eichinger L."/>
            <person name="Gallinger C."/>
            <person name="Pawlowski J."/>
            <person name="Sierra R."/>
            <person name="Euteneuer U."/>
            <person name="Pillet L."/>
            <person name="Moustafa A."/>
            <person name="Platzer M."/>
            <person name="Groth M."/>
            <person name="Szafranski K."/>
            <person name="Schliwa M."/>
        </authorList>
    </citation>
    <scope>NUCLEOTIDE SEQUENCE [LARGE SCALE GENOMIC DNA]</scope>
</reference>
<comment type="caution">
    <text evidence="2">The sequence shown here is derived from an EMBL/GenBank/DDBJ whole genome shotgun (WGS) entry which is preliminary data.</text>
</comment>
<gene>
    <name evidence="2" type="ORF">RFI_15353</name>
</gene>
<accession>X6N7G5</accession>
<feature type="signal peptide" evidence="1">
    <location>
        <begin position="1"/>
        <end position="22"/>
    </location>
</feature>
<evidence type="ECO:0000256" key="1">
    <source>
        <dbReference type="SAM" id="SignalP"/>
    </source>
</evidence>
<dbReference type="AlphaFoldDB" id="X6N7G5"/>
<name>X6N7G5_RETFI</name>
<dbReference type="Proteomes" id="UP000023152">
    <property type="component" value="Unassembled WGS sequence"/>
</dbReference>